<name>A0A0M2UW92_9BACT</name>
<dbReference type="EMBL" id="LAQJ01000207">
    <property type="protein sequence ID" value="KKO19236.1"/>
    <property type="molecule type" value="Genomic_DNA"/>
</dbReference>
<dbReference type="InterPro" id="IPR043519">
    <property type="entry name" value="NT_sf"/>
</dbReference>
<reference evidence="2 3" key="1">
    <citation type="journal article" date="2013" name="BMC Microbiol.">
        <title>Identification of the type II cytochrome c maturation pathway in anammox bacteria by comparative genomics.</title>
        <authorList>
            <person name="Ferousi C."/>
            <person name="Speth D.R."/>
            <person name="Reimann J."/>
            <person name="Op den Camp H.J."/>
            <person name="Allen J.W."/>
            <person name="Keltjens J.T."/>
            <person name="Jetten M.S."/>
        </authorList>
    </citation>
    <scope>NUCLEOTIDE SEQUENCE [LARGE SCALE GENOMIC DNA]</scope>
    <source>
        <strain evidence="2">RU1</strain>
    </source>
</reference>
<keyword evidence="3" id="KW-1185">Reference proteome</keyword>
<dbReference type="GO" id="GO:0016740">
    <property type="term" value="F:transferase activity"/>
    <property type="evidence" value="ECO:0007669"/>
    <property type="project" value="UniProtKB-KW"/>
</dbReference>
<proteinExistence type="predicted"/>
<dbReference type="SUPFAM" id="SSF81301">
    <property type="entry name" value="Nucleotidyltransferase"/>
    <property type="match status" value="1"/>
</dbReference>
<evidence type="ECO:0000313" key="3">
    <source>
        <dbReference type="Proteomes" id="UP000034954"/>
    </source>
</evidence>
<dbReference type="CDD" id="cd05403">
    <property type="entry name" value="NT_KNTase_like"/>
    <property type="match status" value="1"/>
</dbReference>
<dbReference type="Pfam" id="PF18765">
    <property type="entry name" value="Polbeta"/>
    <property type="match status" value="1"/>
</dbReference>
<gene>
    <name evidence="2" type="ORF">BROFUL_02036</name>
</gene>
<protein>
    <submittedName>
        <fullName evidence="2">Nucleotidyltransferase domain protein</fullName>
    </submittedName>
</protein>
<dbReference type="AlphaFoldDB" id="A0A0M2UW92"/>
<dbReference type="PANTHER" id="PTHR43852:SF3">
    <property type="entry name" value="NUCLEOTIDYLTRANSFERASE"/>
    <property type="match status" value="1"/>
</dbReference>
<sequence>MTGSKERWSIEEIGKGLFPLFQDEGLRLVLLFGSAASGKMHKKSDIDLAFLFDKPADILTLTNRIIRLLHTDHVDVVDLKRASPLLRYTSVKHGMLLYEREPGMFHEFYSLAFRRYVDTKKLRDAQTKAIQQFLIARGLA</sequence>
<evidence type="ECO:0000313" key="2">
    <source>
        <dbReference type="EMBL" id="KKO19236.1"/>
    </source>
</evidence>
<evidence type="ECO:0000259" key="1">
    <source>
        <dbReference type="Pfam" id="PF18765"/>
    </source>
</evidence>
<dbReference type="Proteomes" id="UP000034954">
    <property type="component" value="Unassembled WGS sequence"/>
</dbReference>
<accession>A0A0M2UW92</accession>
<feature type="domain" description="Polymerase beta nucleotidyltransferase" evidence="1">
    <location>
        <begin position="24"/>
        <end position="101"/>
    </location>
</feature>
<dbReference type="InterPro" id="IPR052930">
    <property type="entry name" value="TA_antitoxin_MntA"/>
</dbReference>
<dbReference type="InterPro" id="IPR041633">
    <property type="entry name" value="Polbeta"/>
</dbReference>
<organism evidence="2 3">
    <name type="scientific">Candidatus Brocadia fulgida</name>
    <dbReference type="NCBI Taxonomy" id="380242"/>
    <lineage>
        <taxon>Bacteria</taxon>
        <taxon>Pseudomonadati</taxon>
        <taxon>Planctomycetota</taxon>
        <taxon>Candidatus Brocadiia</taxon>
        <taxon>Candidatus Brocadiales</taxon>
        <taxon>Candidatus Brocadiaceae</taxon>
        <taxon>Candidatus Brocadia</taxon>
    </lineage>
</organism>
<dbReference type="Gene3D" id="3.30.460.10">
    <property type="entry name" value="Beta Polymerase, domain 2"/>
    <property type="match status" value="1"/>
</dbReference>
<dbReference type="NCBIfam" id="NF047752">
    <property type="entry name" value="MntA_antitoxin"/>
    <property type="match status" value="1"/>
</dbReference>
<comment type="caution">
    <text evidence="2">The sequence shown here is derived from an EMBL/GenBank/DDBJ whole genome shotgun (WGS) entry which is preliminary data.</text>
</comment>
<dbReference type="PANTHER" id="PTHR43852">
    <property type="entry name" value="NUCLEOTIDYLTRANSFERASE"/>
    <property type="match status" value="1"/>
</dbReference>